<proteinExistence type="predicted"/>
<dbReference type="AlphaFoldDB" id="A0ABD0K7V3"/>
<sequence length="75" mass="8312">RADPSVTACEQRLVGSFSFSEFLNQRLIEAQGSERQVATEEGDALERSSKCNCCFVSRSGHLSTRKVFNSELSSH</sequence>
<protein>
    <submittedName>
        <fullName evidence="1">Uncharacterized protein</fullName>
    </submittedName>
</protein>
<reference evidence="1 2" key="1">
    <citation type="journal article" date="2023" name="Sci. Data">
        <title>Genome assembly of the Korean intertidal mud-creeper Batillaria attramentaria.</title>
        <authorList>
            <person name="Patra A.K."/>
            <person name="Ho P.T."/>
            <person name="Jun S."/>
            <person name="Lee S.J."/>
            <person name="Kim Y."/>
            <person name="Won Y.J."/>
        </authorList>
    </citation>
    <scope>NUCLEOTIDE SEQUENCE [LARGE SCALE GENOMIC DNA]</scope>
    <source>
        <strain evidence="1">Wonlab-2016</strain>
    </source>
</reference>
<evidence type="ECO:0000313" key="2">
    <source>
        <dbReference type="Proteomes" id="UP001519460"/>
    </source>
</evidence>
<evidence type="ECO:0000313" key="1">
    <source>
        <dbReference type="EMBL" id="KAK7483105.1"/>
    </source>
</evidence>
<name>A0ABD0K7V3_9CAEN</name>
<comment type="caution">
    <text evidence="1">The sequence shown here is derived from an EMBL/GenBank/DDBJ whole genome shotgun (WGS) entry which is preliminary data.</text>
</comment>
<gene>
    <name evidence="1" type="ORF">BaRGS_00025673</name>
</gene>
<accession>A0ABD0K7V3</accession>
<dbReference type="EMBL" id="JACVVK020000233">
    <property type="protein sequence ID" value="KAK7483105.1"/>
    <property type="molecule type" value="Genomic_DNA"/>
</dbReference>
<keyword evidence="2" id="KW-1185">Reference proteome</keyword>
<dbReference type="Proteomes" id="UP001519460">
    <property type="component" value="Unassembled WGS sequence"/>
</dbReference>
<organism evidence="1 2">
    <name type="scientific">Batillaria attramentaria</name>
    <dbReference type="NCBI Taxonomy" id="370345"/>
    <lineage>
        <taxon>Eukaryota</taxon>
        <taxon>Metazoa</taxon>
        <taxon>Spiralia</taxon>
        <taxon>Lophotrochozoa</taxon>
        <taxon>Mollusca</taxon>
        <taxon>Gastropoda</taxon>
        <taxon>Caenogastropoda</taxon>
        <taxon>Sorbeoconcha</taxon>
        <taxon>Cerithioidea</taxon>
        <taxon>Batillariidae</taxon>
        <taxon>Batillaria</taxon>
    </lineage>
</organism>
<feature type="non-terminal residue" evidence="1">
    <location>
        <position position="1"/>
    </location>
</feature>